<proteinExistence type="predicted"/>
<dbReference type="Gene3D" id="3.40.630.40">
    <property type="entry name" value="Zn-dependent exopeptidases"/>
    <property type="match status" value="1"/>
</dbReference>
<dbReference type="KEGG" id="cpau:EHF44_08785"/>
<dbReference type="Proteomes" id="UP000270411">
    <property type="component" value="Chromosome 1"/>
</dbReference>
<evidence type="ECO:0000313" key="1">
    <source>
        <dbReference type="EMBL" id="AZG13537.1"/>
    </source>
</evidence>
<dbReference type="GO" id="GO:0050129">
    <property type="term" value="F:N-formylglutamate deformylase activity"/>
    <property type="evidence" value="ECO:0007669"/>
    <property type="project" value="UniProtKB-EC"/>
</dbReference>
<dbReference type="AlphaFoldDB" id="A0A3G8GZE0"/>
<dbReference type="OrthoDB" id="8716700at2"/>
<protein>
    <submittedName>
        <fullName evidence="1">N-formylglutamate deformylase</fullName>
        <ecNumber evidence="1">3.5.1.68</ecNumber>
    </submittedName>
</protein>
<sequence>MSSSFRTDTPAFTLHRGTRPLLVSMPHVGTHVPAGLAARLTPEARTVPDTDWHMDRLYDFARDLGASILMATHSRYVVDLNRPPDNANLYPGQDTTGLCPVDTFDKTPVYADGAPGPDDAEIALRRDAIWHPYHNALQAELQRLRDAHGTIALWDAHSIRSVLPRFFEGKLTDFNLGTADGKSCDPELAASLFDIASAVPNHTAALNGRFKGGYITRQYGNPAAGVHAIQLEQTQSSYMEEVYPFAYDEARAANIRPAIRQMLETVLAFVEAR</sequence>
<gene>
    <name evidence="1" type="primary">hutG</name>
    <name evidence="1" type="ORF">EHF44_08785</name>
</gene>
<dbReference type="InterPro" id="IPR007709">
    <property type="entry name" value="N-FG_amidohydro"/>
</dbReference>
<dbReference type="SUPFAM" id="SSF53187">
    <property type="entry name" value="Zn-dependent exopeptidases"/>
    <property type="match status" value="1"/>
</dbReference>
<dbReference type="EMBL" id="CP033969">
    <property type="protein sequence ID" value="AZG13537.1"/>
    <property type="molecule type" value="Genomic_DNA"/>
</dbReference>
<dbReference type="EC" id="3.5.1.68" evidence="1"/>
<accession>A0A3G8GZE0</accession>
<keyword evidence="1" id="KW-0378">Hydrolase</keyword>
<name>A0A3G8GZE0_9BURK</name>
<dbReference type="Pfam" id="PF05013">
    <property type="entry name" value="FGase"/>
    <property type="match status" value="1"/>
</dbReference>
<dbReference type="NCBIfam" id="TIGR02017">
    <property type="entry name" value="hutG_amidohyd"/>
    <property type="match status" value="1"/>
</dbReference>
<organism evidence="1 2">
    <name type="scientific">Cupriavidus pauculus</name>
    <dbReference type="NCBI Taxonomy" id="82633"/>
    <lineage>
        <taxon>Bacteria</taxon>
        <taxon>Pseudomonadati</taxon>
        <taxon>Pseudomonadota</taxon>
        <taxon>Betaproteobacteria</taxon>
        <taxon>Burkholderiales</taxon>
        <taxon>Burkholderiaceae</taxon>
        <taxon>Cupriavidus</taxon>
    </lineage>
</organism>
<evidence type="ECO:0000313" key="2">
    <source>
        <dbReference type="Proteomes" id="UP000270411"/>
    </source>
</evidence>
<dbReference type="InterPro" id="IPR010247">
    <property type="entry name" value="HutG_amidohyd"/>
</dbReference>
<reference evidence="2" key="1">
    <citation type="submission" date="2018-11" db="EMBL/GenBank/DDBJ databases">
        <title>FDA dAtabase for Regulatory Grade micrObial Sequences (FDA-ARGOS): Supporting development and validation of Infectious Disease Dx tests.</title>
        <authorList>
            <person name="Goldberg B."/>
            <person name="Campos J."/>
            <person name="Tallon L."/>
            <person name="Sadzewicz L."/>
            <person name="Zhao X."/>
            <person name="Vavikolanu K."/>
            <person name="Mehta A."/>
            <person name="Aluvathingal J."/>
            <person name="Nadendla S."/>
            <person name="Geyer C."/>
            <person name="Nandy P."/>
            <person name="Yan Y."/>
            <person name="Sichtig H."/>
        </authorList>
    </citation>
    <scope>NUCLEOTIDE SEQUENCE [LARGE SCALE GENOMIC DNA]</scope>
    <source>
        <strain evidence="2">FDAARGOS_614</strain>
    </source>
</reference>
<dbReference type="RefSeq" id="WP_124683392.1">
    <property type="nucleotide sequence ID" value="NZ_CP033969.1"/>
</dbReference>